<evidence type="ECO:0000313" key="2">
    <source>
        <dbReference type="Proteomes" id="UP000056968"/>
    </source>
</evidence>
<accession>A0A0S3EWA4</accession>
<dbReference type="EMBL" id="CP013264">
    <property type="protein sequence ID" value="ALR19700.1"/>
    <property type="molecule type" value="Genomic_DNA"/>
</dbReference>
<sequence length="59" mass="6696">MKHLVLGGGGDRRFGSSPFGQHKMLRGKFQRDYHHLPHVKGQPFAKHAAWVVGFSVHFD</sequence>
<dbReference type="RefSeq" id="WP_062062697.1">
    <property type="nucleotide sequence ID" value="NZ_CP013264.1"/>
</dbReference>
<dbReference type="OrthoDB" id="981968at2"/>
<protein>
    <submittedName>
        <fullName evidence="1">Uncharacterized protein</fullName>
    </submittedName>
</protein>
<dbReference type="KEGG" id="sbd:ATN00_04635"/>
<organism evidence="1 2">
    <name type="scientific">Sphingobium baderi</name>
    <dbReference type="NCBI Taxonomy" id="1332080"/>
    <lineage>
        <taxon>Bacteria</taxon>
        <taxon>Pseudomonadati</taxon>
        <taxon>Pseudomonadota</taxon>
        <taxon>Alphaproteobacteria</taxon>
        <taxon>Sphingomonadales</taxon>
        <taxon>Sphingomonadaceae</taxon>
        <taxon>Sphingobium</taxon>
    </lineage>
</organism>
<keyword evidence="2" id="KW-1185">Reference proteome</keyword>
<gene>
    <name evidence="1" type="ORF">ATN00_04635</name>
</gene>
<name>A0A0S3EWA4_9SPHN</name>
<proteinExistence type="predicted"/>
<dbReference type="AlphaFoldDB" id="A0A0S3EWA4"/>
<evidence type="ECO:0000313" key="1">
    <source>
        <dbReference type="EMBL" id="ALR19700.1"/>
    </source>
</evidence>
<reference evidence="1 2" key="1">
    <citation type="submission" date="2015-11" db="EMBL/GenBank/DDBJ databases">
        <title>A Two-component Flavoprotein Monooxygenase System MeaXY Responsible for para-Hydroxylation of 2-Methyl-6-ethylaniline and 2,6-Diethylaniline in Sphingobium baderi DE-13.</title>
        <authorList>
            <person name="Cheng M."/>
            <person name="Meng Q."/>
            <person name="Yang Y."/>
            <person name="Chu C."/>
            <person name="Yan X."/>
            <person name="He J."/>
            <person name="Li S."/>
        </authorList>
    </citation>
    <scope>NUCLEOTIDE SEQUENCE [LARGE SCALE GENOMIC DNA]</scope>
    <source>
        <strain evidence="1 2">DE-13</strain>
    </source>
</reference>
<dbReference type="Proteomes" id="UP000056968">
    <property type="component" value="Chromosome"/>
</dbReference>